<proteinExistence type="predicted"/>
<name>A0A7Z0VMH4_9GAMM</name>
<organism evidence="1 2">
    <name type="scientific">Candidatus Thiodiazotropha endolucinida</name>
    <dbReference type="NCBI Taxonomy" id="1655433"/>
    <lineage>
        <taxon>Bacteria</taxon>
        <taxon>Pseudomonadati</taxon>
        <taxon>Pseudomonadota</taxon>
        <taxon>Gammaproteobacteria</taxon>
        <taxon>Chromatiales</taxon>
        <taxon>Sedimenticolaceae</taxon>
        <taxon>Candidatus Thiodiazotropha</taxon>
    </lineage>
</organism>
<comment type="caution">
    <text evidence="1">The sequence shown here is derived from an EMBL/GenBank/DDBJ whole genome shotgun (WGS) entry which is preliminary data.</text>
</comment>
<evidence type="ECO:0000313" key="2">
    <source>
        <dbReference type="Proteomes" id="UP000094769"/>
    </source>
</evidence>
<dbReference type="AlphaFoldDB" id="A0A7Z0VMH4"/>
<protein>
    <submittedName>
        <fullName evidence="1">Uncharacterized protein</fullName>
    </submittedName>
</protein>
<dbReference type="Proteomes" id="UP000094769">
    <property type="component" value="Unassembled WGS sequence"/>
</dbReference>
<gene>
    <name evidence="1" type="ORF">CODIS_14040</name>
</gene>
<sequence>MTNKIRNLCFFLLTTIIYRTDPLRSIGFLQYFVDFDQVRNWICSGRRYGESVSIAKTVAVNSNDWVPVNKDGYDRALRFETADRGNSHSSESIMQRSMARHVIEETIQLVLATEKSARLESACL</sequence>
<dbReference type="EMBL" id="MARB01000006">
    <property type="protein sequence ID" value="ODJ88397.1"/>
    <property type="molecule type" value="Genomic_DNA"/>
</dbReference>
<evidence type="ECO:0000313" key="1">
    <source>
        <dbReference type="EMBL" id="ODJ88397.1"/>
    </source>
</evidence>
<reference evidence="1 2" key="1">
    <citation type="submission" date="2016-06" db="EMBL/GenBank/DDBJ databases">
        <title>Genome sequence of endosymbiont of Candidatus Endolucinida thiodiazotropha.</title>
        <authorList>
            <person name="Poehlein A."/>
            <person name="Koenig S."/>
            <person name="Heiden S.E."/>
            <person name="Thuermer A."/>
            <person name="Voget S."/>
            <person name="Daniel R."/>
            <person name="Markert S."/>
            <person name="Gros O."/>
            <person name="Schweder T."/>
        </authorList>
    </citation>
    <scope>NUCLEOTIDE SEQUENCE [LARGE SCALE GENOMIC DNA]</scope>
    <source>
        <strain evidence="1 2">COS</strain>
    </source>
</reference>
<accession>A0A7Z0VMH4</accession>
<keyword evidence="2" id="KW-1185">Reference proteome</keyword>